<dbReference type="OrthoDB" id="8834370at2759"/>
<evidence type="ECO:0000313" key="2">
    <source>
        <dbReference type="EMBL" id="KAG7472819.1"/>
    </source>
</evidence>
<sequence length="91" mass="9716">MISNITIYCVSSLLLLNLAGGKPVSSLQSLKELLGEENSVPYVESEETEAEGKDLNAENAAFSAGALHSWDPNASDSALSWTRVLSGMTER</sequence>
<accession>A0A9D3Q051</accession>
<reference evidence="2" key="1">
    <citation type="submission" date="2021-01" db="EMBL/GenBank/DDBJ databases">
        <authorList>
            <person name="Zahm M."/>
            <person name="Roques C."/>
            <person name="Cabau C."/>
            <person name="Klopp C."/>
            <person name="Donnadieu C."/>
            <person name="Jouanno E."/>
            <person name="Lampietro C."/>
            <person name="Louis A."/>
            <person name="Herpin A."/>
            <person name="Echchiki A."/>
            <person name="Berthelot C."/>
            <person name="Parey E."/>
            <person name="Roest-Crollius H."/>
            <person name="Braasch I."/>
            <person name="Postlethwait J."/>
            <person name="Bobe J."/>
            <person name="Montfort J."/>
            <person name="Bouchez O."/>
            <person name="Begum T."/>
            <person name="Mejri S."/>
            <person name="Adams A."/>
            <person name="Chen W.-J."/>
            <person name="Guiguen Y."/>
        </authorList>
    </citation>
    <scope>NUCLEOTIDE SEQUENCE</scope>
    <source>
        <strain evidence="2">YG-15Mar2019-1</strain>
        <tissue evidence="2">Brain</tissue>
    </source>
</reference>
<name>A0A9D3Q051_MEGAT</name>
<dbReference type="Proteomes" id="UP001046870">
    <property type="component" value="Chromosome 8"/>
</dbReference>
<organism evidence="2 3">
    <name type="scientific">Megalops atlanticus</name>
    <name type="common">Tarpon</name>
    <name type="synonym">Clupea gigantea</name>
    <dbReference type="NCBI Taxonomy" id="7932"/>
    <lineage>
        <taxon>Eukaryota</taxon>
        <taxon>Metazoa</taxon>
        <taxon>Chordata</taxon>
        <taxon>Craniata</taxon>
        <taxon>Vertebrata</taxon>
        <taxon>Euteleostomi</taxon>
        <taxon>Actinopterygii</taxon>
        <taxon>Neopterygii</taxon>
        <taxon>Teleostei</taxon>
        <taxon>Elopiformes</taxon>
        <taxon>Megalopidae</taxon>
        <taxon>Megalops</taxon>
    </lineage>
</organism>
<comment type="caution">
    <text evidence="2">The sequence shown here is derived from an EMBL/GenBank/DDBJ whole genome shotgun (WGS) entry which is preliminary data.</text>
</comment>
<dbReference type="AlphaFoldDB" id="A0A9D3Q051"/>
<feature type="signal peptide" evidence="1">
    <location>
        <begin position="1"/>
        <end position="21"/>
    </location>
</feature>
<proteinExistence type="predicted"/>
<evidence type="ECO:0000256" key="1">
    <source>
        <dbReference type="SAM" id="SignalP"/>
    </source>
</evidence>
<dbReference type="EMBL" id="JAFDVH010000008">
    <property type="protein sequence ID" value="KAG7472819.1"/>
    <property type="molecule type" value="Genomic_DNA"/>
</dbReference>
<gene>
    <name evidence="2" type="ORF">MATL_G00112930</name>
</gene>
<feature type="chain" id="PRO_5038492271" evidence="1">
    <location>
        <begin position="22"/>
        <end position="91"/>
    </location>
</feature>
<keyword evidence="3" id="KW-1185">Reference proteome</keyword>
<evidence type="ECO:0000313" key="3">
    <source>
        <dbReference type="Proteomes" id="UP001046870"/>
    </source>
</evidence>
<keyword evidence="1" id="KW-0732">Signal</keyword>
<protein>
    <submittedName>
        <fullName evidence="2">Uncharacterized protein</fullName>
    </submittedName>
</protein>